<sequence>MLKEIPGHAVLPEVELATLPRLSVVIPNHNYAAYVGSAIRSALDIRWPNVEVIVVDDGSTDHSLDIINEFADEVTIISQANAGQMMSCVNGFRRSSGDIIIFLDSDDALHPDVMTEIVSVWSKAASKYQFQMRVIDADGKPTGNVLPQYFSCPSSEDVRKWMATTGAYPTPPGSGNAYPKWFVERVFGFESDFIDRAPDSYLLAAAPACGEIVTITKPLADYRVHGLNHGAFLQLDDTRFAREIDLTRRRYKFFSEIARTEKLPVAPDALKSNLIFLCLRIASFKLRPDLHPIAADSSLSIAVDALGAAASPQGFSRSQRISLLAWIFCILISPQYFRRALVSLRYVPAQRPKWLRALLGRFRIIR</sequence>
<dbReference type="Proteomes" id="UP000290174">
    <property type="component" value="Unassembled WGS sequence"/>
</dbReference>
<dbReference type="PANTHER" id="PTHR43685">
    <property type="entry name" value="GLYCOSYLTRANSFERASE"/>
    <property type="match status" value="1"/>
</dbReference>
<dbReference type="EMBL" id="RKMK01000065">
    <property type="protein sequence ID" value="RXG84888.1"/>
    <property type="molecule type" value="Genomic_DNA"/>
</dbReference>
<dbReference type="SUPFAM" id="SSF53448">
    <property type="entry name" value="Nucleotide-diphospho-sugar transferases"/>
    <property type="match status" value="1"/>
</dbReference>
<gene>
    <name evidence="2" type="ORF">EAS61_37715</name>
</gene>
<dbReference type="InterPro" id="IPR029044">
    <property type="entry name" value="Nucleotide-diphossugar_trans"/>
</dbReference>
<accession>A0A4Q0Q7D0</accession>
<dbReference type="Gene3D" id="3.90.550.10">
    <property type="entry name" value="Spore Coat Polysaccharide Biosynthesis Protein SpsA, Chain A"/>
    <property type="match status" value="1"/>
</dbReference>
<feature type="domain" description="Glycosyltransferase 2-like" evidence="1">
    <location>
        <begin position="23"/>
        <end position="137"/>
    </location>
</feature>
<dbReference type="InterPro" id="IPR050834">
    <property type="entry name" value="Glycosyltransf_2"/>
</dbReference>
<evidence type="ECO:0000259" key="1">
    <source>
        <dbReference type="Pfam" id="PF00535"/>
    </source>
</evidence>
<dbReference type="PANTHER" id="PTHR43685:SF2">
    <property type="entry name" value="GLYCOSYLTRANSFERASE 2-LIKE DOMAIN-CONTAINING PROTEIN"/>
    <property type="match status" value="1"/>
</dbReference>
<name>A0A4Q0Q7D0_9BRAD</name>
<dbReference type="CDD" id="cd00761">
    <property type="entry name" value="Glyco_tranf_GTA_type"/>
    <property type="match status" value="1"/>
</dbReference>
<comment type="caution">
    <text evidence="2">The sequence shown here is derived from an EMBL/GenBank/DDBJ whole genome shotgun (WGS) entry which is preliminary data.</text>
</comment>
<keyword evidence="2" id="KW-0808">Transferase</keyword>
<protein>
    <submittedName>
        <fullName evidence="2">Glycosyltransferase family 2 protein</fullName>
    </submittedName>
</protein>
<dbReference type="GO" id="GO:0016740">
    <property type="term" value="F:transferase activity"/>
    <property type="evidence" value="ECO:0007669"/>
    <property type="project" value="UniProtKB-KW"/>
</dbReference>
<reference evidence="2 3" key="1">
    <citation type="submission" date="2018-11" db="EMBL/GenBank/DDBJ databases">
        <title>Bradyrhizobium sp. nov., isolated from effective nodules of peanut in China.</title>
        <authorList>
            <person name="Li Y."/>
        </authorList>
    </citation>
    <scope>NUCLEOTIDE SEQUENCE [LARGE SCALE GENOMIC DNA]</scope>
    <source>
        <strain evidence="2 3">CCBAU 51770</strain>
    </source>
</reference>
<evidence type="ECO:0000313" key="3">
    <source>
        <dbReference type="Proteomes" id="UP000290174"/>
    </source>
</evidence>
<proteinExistence type="predicted"/>
<dbReference type="RefSeq" id="WP_128957176.1">
    <property type="nucleotide sequence ID" value="NZ_RKMK01000065.1"/>
</dbReference>
<organism evidence="2 3">
    <name type="scientific">Bradyrhizobium zhanjiangense</name>
    <dbReference type="NCBI Taxonomy" id="1325107"/>
    <lineage>
        <taxon>Bacteria</taxon>
        <taxon>Pseudomonadati</taxon>
        <taxon>Pseudomonadota</taxon>
        <taxon>Alphaproteobacteria</taxon>
        <taxon>Hyphomicrobiales</taxon>
        <taxon>Nitrobacteraceae</taxon>
        <taxon>Bradyrhizobium</taxon>
    </lineage>
</organism>
<dbReference type="AlphaFoldDB" id="A0A4Q0Q7D0"/>
<dbReference type="Pfam" id="PF00535">
    <property type="entry name" value="Glycos_transf_2"/>
    <property type="match status" value="1"/>
</dbReference>
<evidence type="ECO:0000313" key="2">
    <source>
        <dbReference type="EMBL" id="RXG84888.1"/>
    </source>
</evidence>
<dbReference type="InterPro" id="IPR001173">
    <property type="entry name" value="Glyco_trans_2-like"/>
</dbReference>